<dbReference type="Proteomes" id="UP001198034">
    <property type="component" value="Unassembled WGS sequence"/>
</dbReference>
<evidence type="ECO:0000313" key="2">
    <source>
        <dbReference type="EMBL" id="MCB5196964.1"/>
    </source>
</evidence>
<reference evidence="2 3" key="1">
    <citation type="submission" date="2021-10" db="EMBL/GenBank/DDBJ databases">
        <authorList>
            <person name="Chen M."/>
        </authorList>
    </citation>
    <scope>NUCLEOTIDE SEQUENCE [LARGE SCALE GENOMIC DNA]</scope>
    <source>
        <strain evidence="2 3">H3-26</strain>
    </source>
</reference>
<accession>A0ABS8BN03</accession>
<dbReference type="Pfam" id="PF07963">
    <property type="entry name" value="N_methyl"/>
    <property type="match status" value="1"/>
</dbReference>
<dbReference type="Pfam" id="PF16074">
    <property type="entry name" value="PilW"/>
    <property type="match status" value="1"/>
</dbReference>
<protein>
    <submittedName>
        <fullName evidence="2">PilW family protein</fullName>
    </submittedName>
</protein>
<evidence type="ECO:0000256" key="1">
    <source>
        <dbReference type="SAM" id="Phobius"/>
    </source>
</evidence>
<keyword evidence="3" id="KW-1185">Reference proteome</keyword>
<evidence type="ECO:0000313" key="3">
    <source>
        <dbReference type="Proteomes" id="UP001198034"/>
    </source>
</evidence>
<keyword evidence="1" id="KW-1133">Transmembrane helix</keyword>
<dbReference type="InterPro" id="IPR032092">
    <property type="entry name" value="PilW"/>
</dbReference>
<sequence length="266" mass="29101">MSQHQLIKYNLGFTLIELMIGLSLAMLLTLAVANIYLQTKNTFSTQSEVNRQADEGKYALFTIQRIAYQAGYIDEANIAVYFKNMATTHGIDAKNIIKGNANSISARFYGDPLGHSISCAADSAGNSNFPQLKDSALHGYKIYLDGAQLKCGKLSAAGVVSDEQVITDNVIDFNILYGEDKADADGINIGKKDHIADAYKNTSVNWEDVYSIKVCLVTKSSKNNIAAKTTGRTYLKCDNTQAAIDANDGANYRTFNTTVSLRNKYN</sequence>
<feature type="transmembrane region" description="Helical" evidence="1">
    <location>
        <begin position="12"/>
        <end position="37"/>
    </location>
</feature>
<dbReference type="RefSeq" id="WP_226764695.1">
    <property type="nucleotide sequence ID" value="NZ_JAJAWG010000008.1"/>
</dbReference>
<organism evidence="2 3">
    <name type="scientific">Deefgea salmonis</name>
    <dbReference type="NCBI Taxonomy" id="2875502"/>
    <lineage>
        <taxon>Bacteria</taxon>
        <taxon>Pseudomonadati</taxon>
        <taxon>Pseudomonadota</taxon>
        <taxon>Betaproteobacteria</taxon>
        <taxon>Neisseriales</taxon>
        <taxon>Chitinibacteraceae</taxon>
        <taxon>Deefgea</taxon>
    </lineage>
</organism>
<proteinExistence type="predicted"/>
<comment type="caution">
    <text evidence="2">The sequence shown here is derived from an EMBL/GenBank/DDBJ whole genome shotgun (WGS) entry which is preliminary data.</text>
</comment>
<keyword evidence="1" id="KW-0472">Membrane</keyword>
<keyword evidence="1" id="KW-0812">Transmembrane</keyword>
<dbReference type="EMBL" id="JAJAWG010000008">
    <property type="protein sequence ID" value="MCB5196964.1"/>
    <property type="molecule type" value="Genomic_DNA"/>
</dbReference>
<gene>
    <name evidence="2" type="ORF">LG219_11860</name>
</gene>
<dbReference type="InterPro" id="IPR012902">
    <property type="entry name" value="N_methyl_site"/>
</dbReference>
<name>A0ABS8BN03_9NEIS</name>